<feature type="binding site" evidence="8">
    <location>
        <position position="370"/>
    </location>
    <ligand>
        <name>phosphoenolpyruvate</name>
        <dbReference type="ChEBI" id="CHEBI:58702"/>
    </ligand>
</feature>
<gene>
    <name evidence="8 11" type="primary">aroA</name>
    <name evidence="11" type="ORF">DNL40_13835</name>
</gene>
<dbReference type="InterPro" id="IPR013792">
    <property type="entry name" value="RNA3'P_cycl/enolpyr_Trfase_a/b"/>
</dbReference>
<evidence type="ECO:0000259" key="10">
    <source>
        <dbReference type="Pfam" id="PF00275"/>
    </source>
</evidence>
<dbReference type="RefSeq" id="WP_111251839.1">
    <property type="nucleotide sequence ID" value="NZ_QKWH01000013.1"/>
</dbReference>
<sequence>MTSPAPDDAQATSPAPAWEAPVASGPLDAAVEVPGSKSLTNRLLVLAALAEGPGTLHGALRSRDADLMIAALRALGAEITEGSSPSTLHVVPGPVRGDTDVFAGLAGTVMRFLPPVAALADGPVRFDGDPQARVRPMLPVLAALRALGVDVRAGDGSGPQAASPAEGFPSTLPFTVLGQGGLRGGAVDVDASASSQFVSGLLLAAARFDEGLTLRHVGATLPSLPHIEMTVATLREAGVEVDDSRDGIWVVSPGPVAAREVRVEPDLSNAAPFLAAALVAGGTVSVPGWPAATTQPGALVPELLTRMGGDARLTADGVLRVTGTGRVHGIDVDLRAAGELAPTFAALAALADSPSRLRGIAHLRGHETDRLAALATEITRLGGQAEETRDGLVITPRPLHGGTFRTYADHRMATSGALVGLRVPGVLVEDVETTAKTLPGFAGMWRAMVSGTSDTARVAPASPERGR</sequence>
<dbReference type="Pfam" id="PF00275">
    <property type="entry name" value="EPSP_synthase"/>
    <property type="match status" value="1"/>
</dbReference>
<proteinExistence type="inferred from homology"/>
<dbReference type="NCBIfam" id="TIGR01356">
    <property type="entry name" value="aroA"/>
    <property type="match status" value="1"/>
</dbReference>
<comment type="catalytic activity">
    <reaction evidence="7">
        <text>3-phosphoshikimate + phosphoenolpyruvate = 5-O-(1-carboxyvinyl)-3-phosphoshikimate + phosphate</text>
        <dbReference type="Rhea" id="RHEA:21256"/>
        <dbReference type="ChEBI" id="CHEBI:43474"/>
        <dbReference type="ChEBI" id="CHEBI:57701"/>
        <dbReference type="ChEBI" id="CHEBI:58702"/>
        <dbReference type="ChEBI" id="CHEBI:145989"/>
        <dbReference type="EC" id="2.5.1.19"/>
    </reaction>
    <physiologicalReaction direction="left-to-right" evidence="7">
        <dbReference type="Rhea" id="RHEA:21257"/>
    </physiologicalReaction>
</comment>
<feature type="binding site" evidence="8">
    <location>
        <position position="37"/>
    </location>
    <ligand>
        <name>phosphoenolpyruvate</name>
        <dbReference type="ChEBI" id="CHEBI:58702"/>
    </ligand>
</feature>
<comment type="caution">
    <text evidence="8">Lacks conserved residue(s) required for the propagation of feature annotation.</text>
</comment>
<dbReference type="GO" id="GO:0005737">
    <property type="term" value="C:cytoplasm"/>
    <property type="evidence" value="ECO:0007669"/>
    <property type="project" value="UniProtKB-SubCell"/>
</dbReference>
<keyword evidence="4 8" id="KW-0028">Amino-acid biosynthesis</keyword>
<protein>
    <recommendedName>
        <fullName evidence="8">3-phosphoshikimate 1-carboxyvinyltransferase</fullName>
        <ecNumber evidence="8">2.5.1.19</ecNumber>
    </recommendedName>
    <alternativeName>
        <fullName evidence="8">5-enolpyruvylshikimate-3-phosphate synthase</fullName>
        <shortName evidence="8">EPSP synthase</shortName>
        <shortName evidence="8">EPSPS</shortName>
    </alternativeName>
</protein>
<evidence type="ECO:0000256" key="6">
    <source>
        <dbReference type="ARBA" id="ARBA00023141"/>
    </source>
</evidence>
<keyword evidence="3 8" id="KW-0963">Cytoplasm</keyword>
<feature type="binding site" evidence="8">
    <location>
        <position position="223"/>
    </location>
    <ligand>
        <name>3-phosphoshikimate</name>
        <dbReference type="ChEBI" id="CHEBI:145989"/>
    </ligand>
</feature>
<evidence type="ECO:0000256" key="3">
    <source>
        <dbReference type="ARBA" id="ARBA00022490"/>
    </source>
</evidence>
<feature type="active site" description="Proton acceptor" evidence="8">
    <location>
        <position position="339"/>
    </location>
</feature>
<evidence type="ECO:0000256" key="5">
    <source>
        <dbReference type="ARBA" id="ARBA00022679"/>
    </source>
</evidence>
<feature type="domain" description="Enolpyruvate transferase" evidence="10">
    <location>
        <begin position="24"/>
        <end position="442"/>
    </location>
</feature>
<dbReference type="Proteomes" id="UP000248783">
    <property type="component" value="Unassembled WGS sequence"/>
</dbReference>
<dbReference type="GO" id="GO:0008652">
    <property type="term" value="P:amino acid biosynthetic process"/>
    <property type="evidence" value="ECO:0007669"/>
    <property type="project" value="UniProtKB-KW"/>
</dbReference>
<dbReference type="UniPathway" id="UPA00053">
    <property type="reaction ID" value="UER00089"/>
</dbReference>
<evidence type="ECO:0000256" key="8">
    <source>
        <dbReference type="HAMAP-Rule" id="MF_00210"/>
    </source>
</evidence>
<dbReference type="AlphaFoldDB" id="A0A2W5WLJ7"/>
<feature type="binding site" evidence="8">
    <location>
        <position position="411"/>
    </location>
    <ligand>
        <name>phosphoenolpyruvate</name>
        <dbReference type="ChEBI" id="CHEBI:58702"/>
    </ligand>
</feature>
<dbReference type="GO" id="GO:0003866">
    <property type="term" value="F:3-phosphoshikimate 1-carboxyvinyltransferase activity"/>
    <property type="evidence" value="ECO:0007669"/>
    <property type="project" value="UniProtKB-UniRule"/>
</dbReference>
<dbReference type="HAMAP" id="MF_00210">
    <property type="entry name" value="EPSP_synth"/>
    <property type="match status" value="1"/>
</dbReference>
<comment type="subcellular location">
    <subcellularLocation>
        <location evidence="8">Cytoplasm</location>
    </subcellularLocation>
</comment>
<dbReference type="GO" id="GO:0009073">
    <property type="term" value="P:aromatic amino acid family biosynthetic process"/>
    <property type="evidence" value="ECO:0007669"/>
    <property type="project" value="UniProtKB-KW"/>
</dbReference>
<dbReference type="EMBL" id="QKWH01000013">
    <property type="protein sequence ID" value="PZR52080.1"/>
    <property type="molecule type" value="Genomic_DNA"/>
</dbReference>
<dbReference type="Gene3D" id="3.65.10.10">
    <property type="entry name" value="Enolpyruvate transferase domain"/>
    <property type="match status" value="2"/>
</dbReference>
<feature type="binding site" evidence="8">
    <location>
        <position position="135"/>
    </location>
    <ligand>
        <name>phosphoenolpyruvate</name>
        <dbReference type="ChEBI" id="CHEBI:58702"/>
    </ligand>
</feature>
<dbReference type="PANTHER" id="PTHR21090">
    <property type="entry name" value="AROM/DEHYDROQUINATE SYNTHASE"/>
    <property type="match status" value="1"/>
</dbReference>
<feature type="binding site" evidence="8">
    <location>
        <position position="37"/>
    </location>
    <ligand>
        <name>3-phosphoshikimate</name>
        <dbReference type="ChEBI" id="CHEBI:145989"/>
    </ligand>
</feature>
<organism evidence="11 12">
    <name type="scientific">Xylanimonas oleitrophica</name>
    <dbReference type="NCBI Taxonomy" id="2607479"/>
    <lineage>
        <taxon>Bacteria</taxon>
        <taxon>Bacillati</taxon>
        <taxon>Actinomycetota</taxon>
        <taxon>Actinomycetes</taxon>
        <taxon>Micrococcales</taxon>
        <taxon>Promicromonosporaceae</taxon>
        <taxon>Xylanimonas</taxon>
    </lineage>
</organism>
<name>A0A2W5WLJ7_9MICO</name>
<evidence type="ECO:0000256" key="9">
    <source>
        <dbReference type="SAM" id="MobiDB-lite"/>
    </source>
</evidence>
<comment type="caution">
    <text evidence="11">The sequence shown here is derived from an EMBL/GenBank/DDBJ whole genome shotgun (WGS) entry which is preliminary data.</text>
</comment>
<feature type="binding site" evidence="8">
    <location>
        <position position="194"/>
    </location>
    <ligand>
        <name>3-phosphoshikimate</name>
        <dbReference type="ChEBI" id="CHEBI:145989"/>
    </ligand>
</feature>
<feature type="binding site" evidence="8">
    <location>
        <position position="196"/>
    </location>
    <ligand>
        <name>3-phosphoshikimate</name>
        <dbReference type="ChEBI" id="CHEBI:145989"/>
    </ligand>
</feature>
<dbReference type="InterPro" id="IPR006264">
    <property type="entry name" value="EPSP_synthase"/>
</dbReference>
<feature type="binding site" evidence="8">
    <location>
        <position position="38"/>
    </location>
    <ligand>
        <name>3-phosphoshikimate</name>
        <dbReference type="ChEBI" id="CHEBI:145989"/>
    </ligand>
</feature>
<feature type="region of interest" description="Disordered" evidence="9">
    <location>
        <begin position="1"/>
        <end position="21"/>
    </location>
</feature>
<feature type="binding site" evidence="8">
    <location>
        <position position="195"/>
    </location>
    <ligand>
        <name>3-phosphoshikimate</name>
        <dbReference type="ChEBI" id="CHEBI:145989"/>
    </ligand>
</feature>
<dbReference type="PROSITE" id="PS00885">
    <property type="entry name" value="EPSP_SYNTHASE_2"/>
    <property type="match status" value="1"/>
</dbReference>
<reference evidence="11 12" key="1">
    <citation type="submission" date="2018-06" db="EMBL/GenBank/DDBJ databases">
        <title>Whole genome sequencing of a novel hydrocarbon degrading bacterial strain, PW21 isolated from oil contaminated produced water sample.</title>
        <authorList>
            <person name="Nagkirti P."/>
            <person name="Shaikh A."/>
            <person name="Gowdaman V."/>
            <person name="Engineer A.E."/>
            <person name="Dagar S."/>
            <person name="Dhakephalkar P.K."/>
        </authorList>
    </citation>
    <scope>NUCLEOTIDE SEQUENCE [LARGE SCALE GENOMIC DNA]</scope>
    <source>
        <strain evidence="11 12">PW21</strain>
    </source>
</reference>
<keyword evidence="12" id="KW-1185">Reference proteome</keyword>
<accession>A0A2W5WLJ7</accession>
<comment type="function">
    <text evidence="8">Catalyzes the transfer of the enolpyruvyl moiety of phosphoenolpyruvate (PEP) to the 5-hydroxyl of shikimate-3-phosphate (S3P) to produce enolpyruvyl shikimate-3-phosphate and inorganic phosphate.</text>
</comment>
<dbReference type="EC" id="2.5.1.19" evidence="8"/>
<feature type="binding site" evidence="8">
    <location>
        <position position="107"/>
    </location>
    <ligand>
        <name>phosphoenolpyruvate</name>
        <dbReference type="ChEBI" id="CHEBI:58702"/>
    </ligand>
</feature>
<feature type="binding site" evidence="8">
    <location>
        <position position="42"/>
    </location>
    <ligand>
        <name>3-phosphoshikimate</name>
        <dbReference type="ChEBI" id="CHEBI:145989"/>
    </ligand>
</feature>
<feature type="binding site" evidence="8">
    <location>
        <position position="366"/>
    </location>
    <ligand>
        <name>3-phosphoshikimate</name>
        <dbReference type="ChEBI" id="CHEBI:145989"/>
    </ligand>
</feature>
<dbReference type="InterPro" id="IPR001986">
    <property type="entry name" value="Enolpyruvate_Tfrase_dom"/>
</dbReference>
<evidence type="ECO:0000256" key="1">
    <source>
        <dbReference type="ARBA" id="ARBA00004811"/>
    </source>
</evidence>
<dbReference type="GO" id="GO:0009423">
    <property type="term" value="P:chorismate biosynthetic process"/>
    <property type="evidence" value="ECO:0007669"/>
    <property type="project" value="UniProtKB-UniRule"/>
</dbReference>
<dbReference type="FunFam" id="3.65.10.10:FF:000010">
    <property type="entry name" value="3-phosphoshikimate 1-carboxyvinyltransferase"/>
    <property type="match status" value="1"/>
</dbReference>
<feature type="binding site" evidence="8">
    <location>
        <position position="196"/>
    </location>
    <ligand>
        <name>phosphoenolpyruvate</name>
        <dbReference type="ChEBI" id="CHEBI:58702"/>
    </ligand>
</feature>
<comment type="similarity">
    <text evidence="2 8">Belongs to the EPSP synthase family.</text>
</comment>
<feature type="binding site" evidence="8">
    <location>
        <position position="436"/>
    </location>
    <ligand>
        <name>phosphoenolpyruvate</name>
        <dbReference type="ChEBI" id="CHEBI:58702"/>
    </ligand>
</feature>
<dbReference type="PANTHER" id="PTHR21090:SF5">
    <property type="entry name" value="PENTAFUNCTIONAL AROM POLYPEPTIDE"/>
    <property type="match status" value="1"/>
</dbReference>
<feature type="binding site" evidence="8">
    <location>
        <position position="339"/>
    </location>
    <ligand>
        <name>3-phosphoshikimate</name>
        <dbReference type="ChEBI" id="CHEBI:145989"/>
    </ligand>
</feature>
<dbReference type="PIRSF" id="PIRSF000505">
    <property type="entry name" value="EPSPS"/>
    <property type="match status" value="1"/>
</dbReference>
<evidence type="ECO:0000313" key="12">
    <source>
        <dbReference type="Proteomes" id="UP000248783"/>
    </source>
</evidence>
<evidence type="ECO:0000256" key="4">
    <source>
        <dbReference type="ARBA" id="ARBA00022605"/>
    </source>
</evidence>
<comment type="pathway">
    <text evidence="1 8">Metabolic intermediate biosynthesis; chorismate biosynthesis; chorismate from D-erythrose 4-phosphate and phosphoenolpyruvate: step 6/7.</text>
</comment>
<comment type="subunit">
    <text evidence="8">Monomer.</text>
</comment>
<evidence type="ECO:0000256" key="7">
    <source>
        <dbReference type="ARBA" id="ARBA00044633"/>
    </source>
</evidence>
<keyword evidence="5 8" id="KW-0808">Transferase</keyword>
<keyword evidence="6 8" id="KW-0057">Aromatic amino acid biosynthesis</keyword>
<dbReference type="PROSITE" id="PS00104">
    <property type="entry name" value="EPSP_SYNTHASE_1"/>
    <property type="match status" value="1"/>
</dbReference>
<dbReference type="InterPro" id="IPR036968">
    <property type="entry name" value="Enolpyruvate_Tfrase_sf"/>
</dbReference>
<evidence type="ECO:0000256" key="2">
    <source>
        <dbReference type="ARBA" id="ARBA00009948"/>
    </source>
</evidence>
<dbReference type="FunFam" id="3.65.10.10:FF:000011">
    <property type="entry name" value="3-phosphoshikimate 1-carboxyvinyltransferase"/>
    <property type="match status" value="1"/>
</dbReference>
<dbReference type="SUPFAM" id="SSF55205">
    <property type="entry name" value="EPT/RTPC-like"/>
    <property type="match status" value="1"/>
</dbReference>
<dbReference type="InterPro" id="IPR023193">
    <property type="entry name" value="EPSP_synthase_CS"/>
</dbReference>
<evidence type="ECO:0000313" key="11">
    <source>
        <dbReference type="EMBL" id="PZR52080.1"/>
    </source>
</evidence>
<dbReference type="CDD" id="cd01556">
    <property type="entry name" value="EPSP_synthase"/>
    <property type="match status" value="1"/>
</dbReference>